<dbReference type="InterPro" id="IPR050515">
    <property type="entry name" value="Beta-lactam/transpept"/>
</dbReference>
<organism evidence="6 7">
    <name type="scientific">Microbacterium telephonicum</name>
    <dbReference type="NCBI Taxonomy" id="1714841"/>
    <lineage>
        <taxon>Bacteria</taxon>
        <taxon>Bacillati</taxon>
        <taxon>Actinomycetota</taxon>
        <taxon>Actinomycetes</taxon>
        <taxon>Micrococcales</taxon>
        <taxon>Microbacteriaceae</taxon>
        <taxon>Microbacterium</taxon>
    </lineage>
</organism>
<dbReference type="SUPFAM" id="SSF56519">
    <property type="entry name" value="Penicillin binding protein dimerisation domain"/>
    <property type="match status" value="1"/>
</dbReference>
<dbReference type="SUPFAM" id="SSF56601">
    <property type="entry name" value="beta-lactamase/transpeptidase-like"/>
    <property type="match status" value="1"/>
</dbReference>
<dbReference type="InterPro" id="IPR005311">
    <property type="entry name" value="PBP_dimer"/>
</dbReference>
<dbReference type="Gene3D" id="3.40.710.10">
    <property type="entry name" value="DD-peptidase/beta-lactamase superfamily"/>
    <property type="match status" value="1"/>
</dbReference>
<dbReference type="InterPro" id="IPR036138">
    <property type="entry name" value="PBP_dimer_sf"/>
</dbReference>
<dbReference type="GO" id="GO:0008658">
    <property type="term" value="F:penicillin binding"/>
    <property type="evidence" value="ECO:0007669"/>
    <property type="project" value="InterPro"/>
</dbReference>
<comment type="subcellular location">
    <subcellularLocation>
        <location evidence="1">Membrane</location>
    </subcellularLocation>
</comment>
<evidence type="ECO:0000256" key="2">
    <source>
        <dbReference type="ARBA" id="ARBA00007171"/>
    </source>
</evidence>
<dbReference type="InterPro" id="IPR001460">
    <property type="entry name" value="PCN-bd_Tpept"/>
</dbReference>
<evidence type="ECO:0000313" key="7">
    <source>
        <dbReference type="Proteomes" id="UP000273158"/>
    </source>
</evidence>
<evidence type="ECO:0000256" key="1">
    <source>
        <dbReference type="ARBA" id="ARBA00004370"/>
    </source>
</evidence>
<dbReference type="Pfam" id="PF00905">
    <property type="entry name" value="Transpeptidase"/>
    <property type="match status" value="1"/>
</dbReference>
<keyword evidence="7" id="KW-1185">Reference proteome</keyword>
<evidence type="ECO:0000256" key="3">
    <source>
        <dbReference type="ARBA" id="ARBA00023136"/>
    </source>
</evidence>
<dbReference type="PANTHER" id="PTHR30627:SF1">
    <property type="entry name" value="PEPTIDOGLYCAN D,D-TRANSPEPTIDASE FTSI"/>
    <property type="match status" value="1"/>
</dbReference>
<gene>
    <name evidence="6" type="ORF">C7474_1822</name>
</gene>
<dbReference type="AlphaFoldDB" id="A0A498CBR4"/>
<proteinExistence type="inferred from homology"/>
<comment type="caution">
    <text evidence="6">The sequence shown here is derived from an EMBL/GenBank/DDBJ whole genome shotgun (WGS) entry which is preliminary data.</text>
</comment>
<feature type="domain" description="Penicillin-binding protein dimerisation" evidence="5">
    <location>
        <begin position="58"/>
        <end position="210"/>
    </location>
</feature>
<protein>
    <submittedName>
        <fullName evidence="6">Cell division protein FtsI (Penicillin-binding protein 3)</fullName>
    </submittedName>
</protein>
<dbReference type="RefSeq" id="WP_121059083.1">
    <property type="nucleotide sequence ID" value="NZ_RCDB01000002.1"/>
</dbReference>
<dbReference type="OrthoDB" id="9789078at2"/>
<dbReference type="GO" id="GO:0071555">
    <property type="term" value="P:cell wall organization"/>
    <property type="evidence" value="ECO:0007669"/>
    <property type="project" value="TreeGrafter"/>
</dbReference>
<accession>A0A498CBR4</accession>
<dbReference type="Pfam" id="PF03717">
    <property type="entry name" value="PBP_dimer"/>
    <property type="match status" value="1"/>
</dbReference>
<reference evidence="6 7" key="1">
    <citation type="journal article" date="2015" name="Stand. Genomic Sci.">
        <title>Genomic Encyclopedia of Bacterial and Archaeal Type Strains, Phase III: the genomes of soil and plant-associated and newly described type strains.</title>
        <authorList>
            <person name="Whitman W.B."/>
            <person name="Woyke T."/>
            <person name="Klenk H.P."/>
            <person name="Zhou Y."/>
            <person name="Lilburn T.G."/>
            <person name="Beck B.J."/>
            <person name="De Vos P."/>
            <person name="Vandamme P."/>
            <person name="Eisen J.A."/>
            <person name="Garrity G."/>
            <person name="Hugenholtz P."/>
            <person name="Kyrpides N.C."/>
        </authorList>
    </citation>
    <scope>NUCLEOTIDE SEQUENCE [LARGE SCALE GENOMIC DNA]</scope>
    <source>
        <strain evidence="6 7">S2T63</strain>
    </source>
</reference>
<evidence type="ECO:0000313" key="6">
    <source>
        <dbReference type="EMBL" id="RLK49661.1"/>
    </source>
</evidence>
<dbReference type="EMBL" id="RCDB01000002">
    <property type="protein sequence ID" value="RLK49661.1"/>
    <property type="molecule type" value="Genomic_DNA"/>
</dbReference>
<comment type="similarity">
    <text evidence="2">Belongs to the transpeptidase family.</text>
</comment>
<sequence length="603" mass="64664">MTTRATRSPRRRTVVALAVVLAVFAAFVVRLVDIQVVNANDHVDESQRYATGAKVALQGMRGEITDADGTVLASSTVLYDVEISPMLAVQGVKKRDAAGDTVLDENGDPVMLPWPELAAKIAEITGQTADEVTAIADDAVAKDPSSQFAYVKRYVSTEMYRQLATLGYPFLNFRPTSTRVYPDGAVAGNVLGFVGSDGKPLEGVESLQNQCLEPSDGELTYQRGADGVIIPGTEVEDPAENGGTLKLTIDGDLQWYMQQLIAEETAHYQADWGGIVVMEAKTGKIRALAETPTVDPNDPGASPAEDRASRLLRYSYEPGSTFKPVTAATAIEQGGATPTSTAWTPDRMEFPNGAVINDSENHAAENMTLTGGLVNSSNVAMSQFGALVDPQTRYDYLRKFGVGDGSALNWSGEPKGDIHDPATWDNQTYYTTTFGQAFTVTPVQTTSVFQTIANGGVRMPAQLVESCTKADGTVVTPDVPDPVKVIEPETAAEVSQMLENVYAQGTLKDDIKIPGYRLAVKTGTAQIPDGTGGYKAGLYFTSLAGFAPADDPQYVVLTVFDEPKTNRMSSANRSVFKKAMTQVLAHYRIMPSGQETPLLPVTQ</sequence>
<dbReference type="PANTHER" id="PTHR30627">
    <property type="entry name" value="PEPTIDOGLYCAN D,D-TRANSPEPTIDASE"/>
    <property type="match status" value="1"/>
</dbReference>
<dbReference type="InterPro" id="IPR012338">
    <property type="entry name" value="Beta-lactam/transpept-like"/>
</dbReference>
<keyword evidence="6" id="KW-0132">Cell division</keyword>
<dbReference type="GO" id="GO:0005886">
    <property type="term" value="C:plasma membrane"/>
    <property type="evidence" value="ECO:0007669"/>
    <property type="project" value="TreeGrafter"/>
</dbReference>
<name>A0A498CBR4_9MICO</name>
<keyword evidence="3" id="KW-0472">Membrane</keyword>
<dbReference type="Gene3D" id="3.90.1310.10">
    <property type="entry name" value="Penicillin-binding protein 2a (Domain 2)"/>
    <property type="match status" value="1"/>
</dbReference>
<evidence type="ECO:0000259" key="4">
    <source>
        <dbReference type="Pfam" id="PF00905"/>
    </source>
</evidence>
<dbReference type="Gene3D" id="3.30.450.330">
    <property type="match status" value="1"/>
</dbReference>
<keyword evidence="6" id="KW-0131">Cell cycle</keyword>
<feature type="domain" description="Penicillin-binding protein transpeptidase" evidence="4">
    <location>
        <begin position="273"/>
        <end position="580"/>
    </location>
</feature>
<dbReference type="GO" id="GO:0051301">
    <property type="term" value="P:cell division"/>
    <property type="evidence" value="ECO:0007669"/>
    <property type="project" value="UniProtKB-KW"/>
</dbReference>
<evidence type="ECO:0000259" key="5">
    <source>
        <dbReference type="Pfam" id="PF03717"/>
    </source>
</evidence>
<dbReference type="Proteomes" id="UP000273158">
    <property type="component" value="Unassembled WGS sequence"/>
</dbReference>